<accession>A0A0S2W141</accession>
<dbReference type="EMBL" id="CP011307">
    <property type="protein sequence ID" value="ALP93028.1"/>
    <property type="molecule type" value="Genomic_DNA"/>
</dbReference>
<reference evidence="2" key="2">
    <citation type="submission" date="2015-04" db="EMBL/GenBank/DDBJ databases">
        <title>A butyrogenic pathway from the amino acid lysine in a human gut commensal.</title>
        <authorList>
            <person name="de Vos W.M."/>
            <person name="Bui N.T.P."/>
            <person name="Plugge C.M."/>
            <person name="Ritari J."/>
        </authorList>
    </citation>
    <scope>NUCLEOTIDE SEQUENCE [LARGE SCALE GENOMIC DNA]</scope>
    <source>
        <strain evidence="2">AF211</strain>
    </source>
</reference>
<evidence type="ECO:0000313" key="2">
    <source>
        <dbReference type="Proteomes" id="UP000064844"/>
    </source>
</evidence>
<protein>
    <submittedName>
        <fullName evidence="1">Uridine kinase</fullName>
        <ecNumber evidence="1">2.7.1.48</ecNumber>
    </submittedName>
</protein>
<dbReference type="Gene3D" id="3.40.50.300">
    <property type="entry name" value="P-loop containing nucleotide triphosphate hydrolases"/>
    <property type="match status" value="1"/>
</dbReference>
<evidence type="ECO:0000313" key="1">
    <source>
        <dbReference type="EMBL" id="ALP93028.1"/>
    </source>
</evidence>
<keyword evidence="1" id="KW-0808">Transferase</keyword>
<sequence>MNRSFPALARLHARRYPLMAPQDFGKLAYQSEFGPGHMVSDPALALERLLTECRGLTPDCLHRPPEPIGGGLCRFHLEPAHLSQEGLLPLVSLLFTATACRHTGTRAGLEERLESLLALDIPGYPAWLRDYRAEDCPALHHSEAFRSAYHPHYRVLERDYVNFLFVLLAIWPLARGGRPAVVAIDGRCGSGKTSLAALIAALFPCNVFHMDDFFLPPALRTPERLSQPGGNVDRERMLAEVLLPLSRGEDVTFRPFDCHAGRLRPPVSVPFRPLTVVEGSYALHPDLAPQYDLKLFLTCSREEQRRRLLEREGPEGLIPFLEKWIPLEERYFDALRPEEESDLTVDTTGFFQDPESL</sequence>
<proteinExistence type="predicted"/>
<dbReference type="RefSeq" id="WP_201015143.1">
    <property type="nucleotide sequence ID" value="NZ_CP011307.1"/>
</dbReference>
<dbReference type="EC" id="2.7.1.48" evidence="1"/>
<dbReference type="eggNOG" id="COG0572">
    <property type="taxonomic scope" value="Bacteria"/>
</dbReference>
<dbReference type="STRING" id="1297617.IB211_00633c"/>
<dbReference type="Proteomes" id="UP000064844">
    <property type="component" value="Chromosome"/>
</dbReference>
<keyword evidence="2" id="KW-1185">Reference proteome</keyword>
<dbReference type="KEGG" id="ibu:IB211_00633c"/>
<name>A0A0S2W141_9FIRM</name>
<organism evidence="1 2">
    <name type="scientific">Intestinimonas butyriciproducens</name>
    <dbReference type="NCBI Taxonomy" id="1297617"/>
    <lineage>
        <taxon>Bacteria</taxon>
        <taxon>Bacillati</taxon>
        <taxon>Bacillota</taxon>
        <taxon>Clostridia</taxon>
        <taxon>Eubacteriales</taxon>
        <taxon>Intestinimonas</taxon>
    </lineage>
</organism>
<dbReference type="InterPro" id="IPR027417">
    <property type="entry name" value="P-loop_NTPase"/>
</dbReference>
<dbReference type="PATRIC" id="fig|1297617.4.peg.641"/>
<dbReference type="AlphaFoldDB" id="A0A0S2W141"/>
<keyword evidence="1" id="KW-0418">Kinase</keyword>
<reference evidence="1 2" key="1">
    <citation type="journal article" date="2015" name="Nat. Commun.">
        <title>Production of butyrate from lysine and the Amadori product fructoselysine by a human gut commensal.</title>
        <authorList>
            <person name="Bui T.P."/>
            <person name="Ritari J."/>
            <person name="Boeren S."/>
            <person name="de Waard P."/>
            <person name="Plugge C.M."/>
            <person name="de Vos W.M."/>
        </authorList>
    </citation>
    <scope>NUCLEOTIDE SEQUENCE [LARGE SCALE GENOMIC DNA]</scope>
    <source>
        <strain evidence="1 2">AF211</strain>
    </source>
</reference>
<gene>
    <name evidence="1" type="ORF">IB211_00633c</name>
</gene>
<dbReference type="GO" id="GO:0004849">
    <property type="term" value="F:uridine kinase activity"/>
    <property type="evidence" value="ECO:0007669"/>
    <property type="project" value="UniProtKB-EC"/>
</dbReference>
<dbReference type="SUPFAM" id="SSF52540">
    <property type="entry name" value="P-loop containing nucleoside triphosphate hydrolases"/>
    <property type="match status" value="1"/>
</dbReference>